<dbReference type="CDD" id="cd13612">
    <property type="entry name" value="PBP2_ProWX"/>
    <property type="match status" value="1"/>
</dbReference>
<dbReference type="CDD" id="cd06261">
    <property type="entry name" value="TM_PBP2"/>
    <property type="match status" value="1"/>
</dbReference>
<comment type="similarity">
    <text evidence="7">In the N-terminal section; belongs to the binding-protein-dependent transport system permease family.</text>
</comment>
<feature type="transmembrane region" description="Helical" evidence="8">
    <location>
        <begin position="188"/>
        <end position="208"/>
    </location>
</feature>
<dbReference type="Pfam" id="PF00528">
    <property type="entry name" value="BPD_transp_1"/>
    <property type="match status" value="1"/>
</dbReference>
<sequence>MRKAVSVMHEVISLLINRYDFFLQLLWEHIEISVLASVIATIIGGLLGVFIYEYKRLAAPVMVVVNFLYTIPSISMLGLLLYVSGVGNTTAIIALVIYALLPMVRNTFTGLNQIDQSMCEAGIALGLTRIQRLWNIEIPLAMPTIMAGIRTMLVMTIALTGIASFIGAGGLGVAIYRGITTNQSALTIAGSLLIALLAITVDALFSLGERVTRISPHMKRYTIIFVSIMMIIAMGIGGWAMYCRHVKTDVIHIATKPMTEQLILGNILKELIEKKTDLTVEVTEGVGGGTSNIQPAMLSGQFDIYPEYTGTAWSAVLKRTDTYDESLFNELSQAYKEKYNFEWVGMYGFNNTYGIGVRNEIAQSYGVKTYSDLARIAPSLTLGGEYDFFGREDGYAGLQRVYGMSFKATKDMDIGLKYTAIGRDEVDAMPIFTTDGQLSITPITVLQDDKHLYPSYMSGNVVRSEVLIAHPELRPVLESLNHTITDQEMAKMNYAVETEHQLPADVAHKFLVERNLI</sequence>
<evidence type="ECO:0000256" key="3">
    <source>
        <dbReference type="ARBA" id="ARBA00022692"/>
    </source>
</evidence>
<dbReference type="Gene3D" id="3.40.190.120">
    <property type="entry name" value="Osmoprotection protein (prox), domain 2"/>
    <property type="match status" value="1"/>
</dbReference>
<comment type="similarity">
    <text evidence="8">Belongs to the binding-protein-dependent transport system permease family.</text>
</comment>
<feature type="transmembrane region" description="Helical" evidence="8">
    <location>
        <begin position="152"/>
        <end position="176"/>
    </location>
</feature>
<dbReference type="SUPFAM" id="SSF53850">
    <property type="entry name" value="Periplasmic binding protein-like II"/>
    <property type="match status" value="1"/>
</dbReference>
<comment type="caution">
    <text evidence="10">The sequence shown here is derived from an EMBL/GenBank/DDBJ whole genome shotgun (WGS) entry which is preliminary data.</text>
</comment>
<comment type="similarity">
    <text evidence="6">In the C-terminal section; belongs to the OsmX family.</text>
</comment>
<feature type="transmembrane region" description="Helical" evidence="8">
    <location>
        <begin position="32"/>
        <end position="52"/>
    </location>
</feature>
<proteinExistence type="inferred from homology"/>
<evidence type="ECO:0000259" key="9">
    <source>
        <dbReference type="PROSITE" id="PS50928"/>
    </source>
</evidence>
<evidence type="ECO:0000256" key="4">
    <source>
        <dbReference type="ARBA" id="ARBA00022989"/>
    </source>
</evidence>
<dbReference type="InterPro" id="IPR007210">
    <property type="entry name" value="ABC_Gly_betaine_transp_sub-bd"/>
</dbReference>
<accession>A0ABS8F4F9</accession>
<dbReference type="SUPFAM" id="SSF161098">
    <property type="entry name" value="MetI-like"/>
    <property type="match status" value="1"/>
</dbReference>
<evidence type="ECO:0000256" key="2">
    <source>
        <dbReference type="ARBA" id="ARBA00022448"/>
    </source>
</evidence>
<evidence type="ECO:0000256" key="5">
    <source>
        <dbReference type="ARBA" id="ARBA00023136"/>
    </source>
</evidence>
<keyword evidence="3 8" id="KW-0812">Transmembrane</keyword>
<gene>
    <name evidence="10" type="ORF">LKD20_09355</name>
</gene>
<dbReference type="PANTHER" id="PTHR30177">
    <property type="entry name" value="GLYCINE BETAINE/L-PROLINE TRANSPORT SYSTEM PERMEASE PROTEIN PROW"/>
    <property type="match status" value="1"/>
</dbReference>
<evidence type="ECO:0000256" key="6">
    <source>
        <dbReference type="ARBA" id="ARBA00035642"/>
    </source>
</evidence>
<evidence type="ECO:0000256" key="8">
    <source>
        <dbReference type="RuleBase" id="RU363032"/>
    </source>
</evidence>
<dbReference type="Proteomes" id="UP001198241">
    <property type="component" value="Unassembled WGS sequence"/>
</dbReference>
<keyword evidence="11" id="KW-1185">Reference proteome</keyword>
<evidence type="ECO:0000256" key="7">
    <source>
        <dbReference type="ARBA" id="ARBA00035652"/>
    </source>
</evidence>
<protein>
    <submittedName>
        <fullName evidence="10">ABC transporter permease subunit</fullName>
    </submittedName>
</protein>
<dbReference type="PROSITE" id="PS50928">
    <property type="entry name" value="ABC_TM1"/>
    <property type="match status" value="1"/>
</dbReference>
<evidence type="ECO:0000313" key="10">
    <source>
        <dbReference type="EMBL" id="MCC2157339.1"/>
    </source>
</evidence>
<dbReference type="EMBL" id="JAJEQD010000033">
    <property type="protein sequence ID" value="MCC2157339.1"/>
    <property type="molecule type" value="Genomic_DNA"/>
</dbReference>
<dbReference type="PANTHER" id="PTHR30177:SF4">
    <property type="entry name" value="OSMOPROTECTANT IMPORT PERMEASE PROTEIN OSMW"/>
    <property type="match status" value="1"/>
</dbReference>
<dbReference type="InterPro" id="IPR000515">
    <property type="entry name" value="MetI-like"/>
</dbReference>
<feature type="transmembrane region" description="Helical" evidence="8">
    <location>
        <begin position="220"/>
        <end position="242"/>
    </location>
</feature>
<dbReference type="Gene3D" id="1.10.3720.10">
    <property type="entry name" value="MetI-like"/>
    <property type="match status" value="1"/>
</dbReference>
<evidence type="ECO:0000313" key="11">
    <source>
        <dbReference type="Proteomes" id="UP001198241"/>
    </source>
</evidence>
<name>A0ABS8F4F9_9FIRM</name>
<keyword evidence="2 8" id="KW-0813">Transport</keyword>
<keyword evidence="4 8" id="KW-1133">Transmembrane helix</keyword>
<keyword evidence="5 8" id="KW-0472">Membrane</keyword>
<dbReference type="Gene3D" id="3.40.190.10">
    <property type="entry name" value="Periplasmic binding protein-like II"/>
    <property type="match status" value="1"/>
</dbReference>
<dbReference type="InterPro" id="IPR051204">
    <property type="entry name" value="ABC_transp_perm/SBD"/>
</dbReference>
<evidence type="ECO:0000256" key="1">
    <source>
        <dbReference type="ARBA" id="ARBA00004141"/>
    </source>
</evidence>
<reference evidence="10 11" key="1">
    <citation type="submission" date="2021-10" db="EMBL/GenBank/DDBJ databases">
        <title>Anaerobic single-cell dispensing facilitates the cultivation of human gut bacteria.</title>
        <authorList>
            <person name="Afrizal A."/>
        </authorList>
    </citation>
    <scope>NUCLEOTIDE SEQUENCE [LARGE SCALE GENOMIC DNA]</scope>
    <source>
        <strain evidence="10 11">CLA-AA-H247</strain>
    </source>
</reference>
<dbReference type="Pfam" id="PF04069">
    <property type="entry name" value="OpuAC"/>
    <property type="match status" value="1"/>
</dbReference>
<comment type="subcellular location">
    <subcellularLocation>
        <location evidence="8">Cell membrane</location>
        <topology evidence="8">Multi-pass membrane protein</topology>
    </subcellularLocation>
    <subcellularLocation>
        <location evidence="1">Membrane</location>
        <topology evidence="1">Multi-pass membrane protein</topology>
    </subcellularLocation>
</comment>
<feature type="domain" description="ABC transmembrane type-1" evidence="9">
    <location>
        <begin position="26"/>
        <end position="205"/>
    </location>
</feature>
<feature type="transmembrane region" description="Helical" evidence="8">
    <location>
        <begin position="89"/>
        <end position="108"/>
    </location>
</feature>
<dbReference type="InterPro" id="IPR035906">
    <property type="entry name" value="MetI-like_sf"/>
</dbReference>
<organism evidence="10 11">
    <name type="scientific">Veillonella fallax</name>
    <dbReference type="NCBI Taxonomy" id="2881272"/>
    <lineage>
        <taxon>Bacteria</taxon>
        <taxon>Bacillati</taxon>
        <taxon>Bacillota</taxon>
        <taxon>Negativicutes</taxon>
        <taxon>Veillonellales</taxon>
        <taxon>Veillonellaceae</taxon>
        <taxon>Veillonella</taxon>
    </lineage>
</organism>